<keyword evidence="3" id="KW-0346">Stress response</keyword>
<sequence>MWRPLAHALAVLLAGTVTACAAPVAHTLDSQLQATRWQLQTATDGQGQPIAALFPTVAGAERHFVLEFAEERLGIRGGCNAMGGSYQISPDSQLQAGPLMATRKGCEAPLMQADTAISALLAQPWQLRLDQGPPQLLRLRSADGKTLVWTRMPKP</sequence>
<keyword evidence="4" id="KW-1185">Reference proteome</keyword>
<organism evidence="3 4">
    <name type="scientific">Rhodoferax ferrireducens</name>
    <dbReference type="NCBI Taxonomy" id="192843"/>
    <lineage>
        <taxon>Bacteria</taxon>
        <taxon>Pseudomonadati</taxon>
        <taxon>Pseudomonadota</taxon>
        <taxon>Betaproteobacteria</taxon>
        <taxon>Burkholderiales</taxon>
        <taxon>Comamonadaceae</taxon>
        <taxon>Rhodoferax</taxon>
    </lineage>
</organism>
<dbReference type="InterPro" id="IPR038670">
    <property type="entry name" value="HslJ-like_sf"/>
</dbReference>
<dbReference type="PROSITE" id="PS51257">
    <property type="entry name" value="PROKAR_LIPOPROTEIN"/>
    <property type="match status" value="1"/>
</dbReference>
<name>A0ABU2C7D7_9BURK</name>
<dbReference type="PANTHER" id="PTHR35535">
    <property type="entry name" value="HEAT SHOCK PROTEIN HSLJ"/>
    <property type="match status" value="1"/>
</dbReference>
<dbReference type="RefSeq" id="WP_310372909.1">
    <property type="nucleotide sequence ID" value="NZ_JAVDXT010000002.1"/>
</dbReference>
<dbReference type="EMBL" id="JAVDXT010000002">
    <property type="protein sequence ID" value="MDR7377264.1"/>
    <property type="molecule type" value="Genomic_DNA"/>
</dbReference>
<dbReference type="PANTHER" id="PTHR35535:SF1">
    <property type="entry name" value="HEAT SHOCK PROTEIN HSLJ"/>
    <property type="match status" value="1"/>
</dbReference>
<dbReference type="Pfam" id="PF03724">
    <property type="entry name" value="META"/>
    <property type="match status" value="1"/>
</dbReference>
<gene>
    <name evidence="3" type="ORF">J2X19_001943</name>
</gene>
<keyword evidence="1" id="KW-0732">Signal</keyword>
<protein>
    <submittedName>
        <fullName evidence="3">Heat shock protein HslJ</fullName>
    </submittedName>
</protein>
<evidence type="ECO:0000256" key="1">
    <source>
        <dbReference type="SAM" id="SignalP"/>
    </source>
</evidence>
<evidence type="ECO:0000313" key="4">
    <source>
        <dbReference type="Proteomes" id="UP001180487"/>
    </source>
</evidence>
<dbReference type="Gene3D" id="2.40.128.270">
    <property type="match status" value="1"/>
</dbReference>
<dbReference type="Proteomes" id="UP001180487">
    <property type="component" value="Unassembled WGS sequence"/>
</dbReference>
<feature type="signal peptide" evidence="1">
    <location>
        <begin position="1"/>
        <end position="21"/>
    </location>
</feature>
<evidence type="ECO:0000313" key="3">
    <source>
        <dbReference type="EMBL" id="MDR7377264.1"/>
    </source>
</evidence>
<comment type="caution">
    <text evidence="3">The sequence shown here is derived from an EMBL/GenBank/DDBJ whole genome shotgun (WGS) entry which is preliminary data.</text>
</comment>
<accession>A0ABU2C7D7</accession>
<feature type="chain" id="PRO_5045763728" evidence="1">
    <location>
        <begin position="22"/>
        <end position="155"/>
    </location>
</feature>
<feature type="domain" description="DUF306" evidence="2">
    <location>
        <begin position="30"/>
        <end position="148"/>
    </location>
</feature>
<evidence type="ECO:0000259" key="2">
    <source>
        <dbReference type="Pfam" id="PF03724"/>
    </source>
</evidence>
<proteinExistence type="predicted"/>
<reference evidence="3 4" key="1">
    <citation type="submission" date="2023-07" db="EMBL/GenBank/DDBJ databases">
        <title>Sorghum-associated microbial communities from plants grown in Nebraska, USA.</title>
        <authorList>
            <person name="Schachtman D."/>
        </authorList>
    </citation>
    <scope>NUCLEOTIDE SEQUENCE [LARGE SCALE GENOMIC DNA]</scope>
    <source>
        <strain evidence="3 4">BE313</strain>
    </source>
</reference>
<dbReference type="InterPro" id="IPR053147">
    <property type="entry name" value="Hsp_HslJ-like"/>
</dbReference>
<dbReference type="InterPro" id="IPR005184">
    <property type="entry name" value="DUF306_Meta_HslJ"/>
</dbReference>